<keyword evidence="1 9" id="KW-0547">Nucleotide-binding</keyword>
<organism evidence="14 15">
    <name type="scientific">Larinioides sclopetarius</name>
    <dbReference type="NCBI Taxonomy" id="280406"/>
    <lineage>
        <taxon>Eukaryota</taxon>
        <taxon>Metazoa</taxon>
        <taxon>Ecdysozoa</taxon>
        <taxon>Arthropoda</taxon>
        <taxon>Chelicerata</taxon>
        <taxon>Arachnida</taxon>
        <taxon>Araneae</taxon>
        <taxon>Araneomorphae</taxon>
        <taxon>Entelegynae</taxon>
        <taxon>Araneoidea</taxon>
        <taxon>Araneidae</taxon>
        <taxon>Larinioides</taxon>
    </lineage>
</organism>
<dbReference type="Pfam" id="PF00270">
    <property type="entry name" value="DEAD"/>
    <property type="match status" value="1"/>
</dbReference>
<proteinExistence type="inferred from homology"/>
<evidence type="ECO:0000259" key="12">
    <source>
        <dbReference type="PROSITE" id="PS51194"/>
    </source>
</evidence>
<dbReference type="GO" id="GO:0003723">
    <property type="term" value="F:RNA binding"/>
    <property type="evidence" value="ECO:0007669"/>
    <property type="project" value="UniProtKB-UniRule"/>
</dbReference>
<dbReference type="PROSITE" id="PS51194">
    <property type="entry name" value="HELICASE_CTER"/>
    <property type="match status" value="1"/>
</dbReference>
<feature type="domain" description="Helicase C-terminal" evidence="12">
    <location>
        <begin position="236"/>
        <end position="403"/>
    </location>
</feature>
<dbReference type="PROSITE" id="PS51195">
    <property type="entry name" value="Q_MOTIF"/>
    <property type="match status" value="1"/>
</dbReference>
<dbReference type="Gene3D" id="3.40.50.300">
    <property type="entry name" value="P-loop containing nucleotide triphosphate hydrolases"/>
    <property type="match status" value="2"/>
</dbReference>
<comment type="similarity">
    <text evidence="6">Belongs to the DEAD box helicase family. DDX18/HAS1 subfamily.</text>
</comment>
<dbReference type="GO" id="GO:0016787">
    <property type="term" value="F:hydrolase activity"/>
    <property type="evidence" value="ECO:0007669"/>
    <property type="project" value="UniProtKB-KW"/>
</dbReference>
<evidence type="ECO:0000256" key="10">
    <source>
        <dbReference type="RuleBase" id="RU365068"/>
    </source>
</evidence>
<dbReference type="Pfam" id="PF00271">
    <property type="entry name" value="Helicase_C"/>
    <property type="match status" value="1"/>
</dbReference>
<evidence type="ECO:0000256" key="4">
    <source>
        <dbReference type="ARBA" id="ARBA00022840"/>
    </source>
</evidence>
<dbReference type="InterPro" id="IPR025313">
    <property type="entry name" value="SPB4-like_CTE"/>
</dbReference>
<feature type="domain" description="DEAD-box RNA helicase Q" evidence="13">
    <location>
        <begin position="17"/>
        <end position="45"/>
    </location>
</feature>
<evidence type="ECO:0000259" key="11">
    <source>
        <dbReference type="PROSITE" id="PS51192"/>
    </source>
</evidence>
<dbReference type="SMART" id="SM00487">
    <property type="entry name" value="DEXDc"/>
    <property type="match status" value="1"/>
</dbReference>
<evidence type="ECO:0000259" key="13">
    <source>
        <dbReference type="PROSITE" id="PS51195"/>
    </source>
</evidence>
<evidence type="ECO:0000256" key="7">
    <source>
        <dbReference type="ARBA" id="ARBA00047984"/>
    </source>
</evidence>
<dbReference type="EMBL" id="CAXIEN010000254">
    <property type="protein sequence ID" value="CAL1289730.1"/>
    <property type="molecule type" value="Genomic_DNA"/>
</dbReference>
<evidence type="ECO:0000313" key="15">
    <source>
        <dbReference type="Proteomes" id="UP001497382"/>
    </source>
</evidence>
<comment type="function">
    <text evidence="10">RNA helicase.</text>
</comment>
<dbReference type="PANTHER" id="PTHR24031">
    <property type="entry name" value="RNA HELICASE"/>
    <property type="match status" value="1"/>
</dbReference>
<gene>
    <name evidence="14" type="ORF">LARSCL_LOCUS16109</name>
</gene>
<dbReference type="InterPro" id="IPR001650">
    <property type="entry name" value="Helicase_C-like"/>
</dbReference>
<keyword evidence="15" id="KW-1185">Reference proteome</keyword>
<dbReference type="InterPro" id="IPR011545">
    <property type="entry name" value="DEAD/DEAH_box_helicase_dom"/>
</dbReference>
<sequence length="460" mass="52875">MEENSGKNMDDASDLSFSSLKDKVSERTLKAVAEMGFTEMTDIQAKAIPPLLDTKDVVACAKTGSGKTLAFLIPAIELIHKVKFKVFQGTAVIILSPTRELAMQTYEVVKKLMKYHSQTHALLVGKADYEKEKDKLQRGANLVVATPGRLLHHLQKTEYFVIKHVSFLIIDEADRMLDFGFEEEMKAILKIIRKFRMNALFSATLPQKAMELAKLAVREEAIYIGLQPNVPATVEGLKQGHLEVPTEKRFLVLYTFLRRKRNKQKIIVFFSSCMSAKFHSEFFKYIGIRCFSIHGKMKQNKRNTAYRQFCKAEKGILLCTDIMARGLDIPQVDWVVQYDPPDSAREYIHRVGRTARGANGEGTALIFLRPEERGFIKCLQRFTSIMTKSFSWDQLYNIEENYFDLVNRNYHFKHAAKEAYRAYLCAYRSHKLKTVFDENTLNLEAVARTFGFRRPPYVTI</sequence>
<comment type="domain">
    <text evidence="10">The Q motif is unique to and characteristic of the DEAD box family of RNA helicases and controls ATP binding and hydrolysis.</text>
</comment>
<feature type="short sequence motif" description="Q motif" evidence="8">
    <location>
        <begin position="17"/>
        <end position="45"/>
    </location>
</feature>
<keyword evidence="5 10" id="KW-0694">RNA-binding</keyword>
<keyword evidence="2 9" id="KW-0378">Hydrolase</keyword>
<dbReference type="Proteomes" id="UP001497382">
    <property type="component" value="Unassembled WGS sequence"/>
</dbReference>
<evidence type="ECO:0000256" key="2">
    <source>
        <dbReference type="ARBA" id="ARBA00022801"/>
    </source>
</evidence>
<evidence type="ECO:0000256" key="8">
    <source>
        <dbReference type="PROSITE-ProRule" id="PRU00552"/>
    </source>
</evidence>
<evidence type="ECO:0000256" key="1">
    <source>
        <dbReference type="ARBA" id="ARBA00022741"/>
    </source>
</evidence>
<dbReference type="PROSITE" id="PS51192">
    <property type="entry name" value="HELICASE_ATP_BIND_1"/>
    <property type="match status" value="1"/>
</dbReference>
<dbReference type="FunFam" id="3.40.50.300:FF:000379">
    <property type="entry name" value="RNA helicase"/>
    <property type="match status" value="1"/>
</dbReference>
<keyword evidence="3 9" id="KW-0347">Helicase</keyword>
<dbReference type="InterPro" id="IPR014014">
    <property type="entry name" value="RNA_helicase_DEAD_Q_motif"/>
</dbReference>
<comment type="caution">
    <text evidence="14">The sequence shown here is derived from an EMBL/GenBank/DDBJ whole genome shotgun (WGS) entry which is preliminary data.</text>
</comment>
<dbReference type="GO" id="GO:0003724">
    <property type="term" value="F:RNA helicase activity"/>
    <property type="evidence" value="ECO:0007669"/>
    <property type="project" value="UniProtKB-EC"/>
</dbReference>
<evidence type="ECO:0000256" key="6">
    <source>
        <dbReference type="ARBA" id="ARBA00024357"/>
    </source>
</evidence>
<evidence type="ECO:0000256" key="5">
    <source>
        <dbReference type="ARBA" id="ARBA00022884"/>
    </source>
</evidence>
<evidence type="ECO:0000256" key="9">
    <source>
        <dbReference type="RuleBase" id="RU000492"/>
    </source>
</evidence>
<dbReference type="InterPro" id="IPR027417">
    <property type="entry name" value="P-loop_NTPase"/>
</dbReference>
<dbReference type="SUPFAM" id="SSF52540">
    <property type="entry name" value="P-loop containing nucleoside triphosphate hydrolases"/>
    <property type="match status" value="1"/>
</dbReference>
<dbReference type="AlphaFoldDB" id="A0AAV2B1E0"/>
<dbReference type="GO" id="GO:0005524">
    <property type="term" value="F:ATP binding"/>
    <property type="evidence" value="ECO:0007669"/>
    <property type="project" value="UniProtKB-UniRule"/>
</dbReference>
<accession>A0AAV2B1E0</accession>
<dbReference type="CDD" id="cd18787">
    <property type="entry name" value="SF2_C_DEAD"/>
    <property type="match status" value="1"/>
</dbReference>
<comment type="catalytic activity">
    <reaction evidence="7 10">
        <text>ATP + H2O = ADP + phosphate + H(+)</text>
        <dbReference type="Rhea" id="RHEA:13065"/>
        <dbReference type="ChEBI" id="CHEBI:15377"/>
        <dbReference type="ChEBI" id="CHEBI:15378"/>
        <dbReference type="ChEBI" id="CHEBI:30616"/>
        <dbReference type="ChEBI" id="CHEBI:43474"/>
        <dbReference type="ChEBI" id="CHEBI:456216"/>
        <dbReference type="EC" id="3.6.4.13"/>
    </reaction>
</comment>
<name>A0AAV2B1E0_9ARAC</name>
<dbReference type="InterPro" id="IPR014001">
    <property type="entry name" value="Helicase_ATP-bd"/>
</dbReference>
<keyword evidence="4 9" id="KW-0067">ATP-binding</keyword>
<evidence type="ECO:0000313" key="14">
    <source>
        <dbReference type="EMBL" id="CAL1289730.1"/>
    </source>
</evidence>
<dbReference type="InterPro" id="IPR000629">
    <property type="entry name" value="RNA-helicase_DEAD-box_CS"/>
</dbReference>
<feature type="domain" description="Helicase ATP-binding" evidence="11">
    <location>
        <begin position="48"/>
        <end position="223"/>
    </location>
</feature>
<dbReference type="SMART" id="SM00490">
    <property type="entry name" value="HELICc"/>
    <property type="match status" value="1"/>
</dbReference>
<dbReference type="EC" id="3.6.4.13" evidence="10"/>
<protein>
    <recommendedName>
        <fullName evidence="10">ATP-dependent RNA helicase</fullName>
        <ecNumber evidence="10">3.6.4.13</ecNumber>
    </recommendedName>
</protein>
<dbReference type="SMART" id="SM01178">
    <property type="entry name" value="DUF4217"/>
    <property type="match status" value="1"/>
</dbReference>
<evidence type="ECO:0000256" key="3">
    <source>
        <dbReference type="ARBA" id="ARBA00022806"/>
    </source>
</evidence>
<dbReference type="Pfam" id="PF13959">
    <property type="entry name" value="CTE_SPB4"/>
    <property type="match status" value="1"/>
</dbReference>
<dbReference type="PROSITE" id="PS00039">
    <property type="entry name" value="DEAD_ATP_HELICASE"/>
    <property type="match status" value="1"/>
</dbReference>
<reference evidence="14 15" key="1">
    <citation type="submission" date="2024-04" db="EMBL/GenBank/DDBJ databases">
        <authorList>
            <person name="Rising A."/>
            <person name="Reimegard J."/>
            <person name="Sonavane S."/>
            <person name="Akerstrom W."/>
            <person name="Nylinder S."/>
            <person name="Hedman E."/>
            <person name="Kallberg Y."/>
        </authorList>
    </citation>
    <scope>NUCLEOTIDE SEQUENCE [LARGE SCALE GENOMIC DNA]</scope>
</reference>